<dbReference type="PANTHER" id="PTHR28529:SF2">
    <property type="entry name" value="DNA REPAIR PROTEIN SWI5 HOMOLOG"/>
    <property type="match status" value="1"/>
</dbReference>
<gene>
    <name evidence="4" type="ORF">THASP1DRAFT_26015</name>
</gene>
<dbReference type="PANTHER" id="PTHR28529">
    <property type="entry name" value="DNA REPAIR PROTEIN SWI5 HOMOLOG"/>
    <property type="match status" value="1"/>
</dbReference>
<name>A0A4P9XIH1_9FUNG</name>
<keyword evidence="5" id="KW-1185">Reference proteome</keyword>
<dbReference type="Gene3D" id="1.20.5.170">
    <property type="match status" value="1"/>
</dbReference>
<dbReference type="Proteomes" id="UP000271241">
    <property type="component" value="Unassembled WGS sequence"/>
</dbReference>
<evidence type="ECO:0008006" key="6">
    <source>
        <dbReference type="Google" id="ProtNLM"/>
    </source>
</evidence>
<organism evidence="4 5">
    <name type="scientific">Thamnocephalis sphaerospora</name>
    <dbReference type="NCBI Taxonomy" id="78915"/>
    <lineage>
        <taxon>Eukaryota</taxon>
        <taxon>Fungi</taxon>
        <taxon>Fungi incertae sedis</taxon>
        <taxon>Zoopagomycota</taxon>
        <taxon>Zoopagomycotina</taxon>
        <taxon>Zoopagomycetes</taxon>
        <taxon>Zoopagales</taxon>
        <taxon>Sigmoideomycetaceae</taxon>
        <taxon>Thamnocephalis</taxon>
    </lineage>
</organism>
<proteinExistence type="inferred from homology"/>
<dbReference type="GO" id="GO:0034974">
    <property type="term" value="C:Swi5-Swi2 complex"/>
    <property type="evidence" value="ECO:0007669"/>
    <property type="project" value="TreeGrafter"/>
</dbReference>
<dbReference type="OrthoDB" id="255837at2759"/>
<evidence type="ECO:0000256" key="2">
    <source>
        <dbReference type="ARBA" id="ARBA00022763"/>
    </source>
</evidence>
<reference evidence="5" key="1">
    <citation type="journal article" date="2018" name="Nat. Microbiol.">
        <title>Leveraging single-cell genomics to expand the fungal tree of life.</title>
        <authorList>
            <person name="Ahrendt S.R."/>
            <person name="Quandt C.A."/>
            <person name="Ciobanu D."/>
            <person name="Clum A."/>
            <person name="Salamov A."/>
            <person name="Andreopoulos B."/>
            <person name="Cheng J.F."/>
            <person name="Woyke T."/>
            <person name="Pelin A."/>
            <person name="Henrissat B."/>
            <person name="Reynolds N.K."/>
            <person name="Benny G.L."/>
            <person name="Smith M.E."/>
            <person name="James T.Y."/>
            <person name="Grigoriev I.V."/>
        </authorList>
    </citation>
    <scope>NUCLEOTIDE SEQUENCE [LARGE SCALE GENOMIC DNA]</scope>
    <source>
        <strain evidence="5">RSA 1356</strain>
    </source>
</reference>
<protein>
    <recommendedName>
        <fullName evidence="6">Swi5-domain-containing protein</fullName>
    </recommendedName>
</protein>
<accession>A0A4P9XIH1</accession>
<dbReference type="AlphaFoldDB" id="A0A4P9XIH1"/>
<keyword evidence="2" id="KW-0227">DNA damage</keyword>
<dbReference type="EMBL" id="KZ993112">
    <property type="protein sequence ID" value="RKP05496.1"/>
    <property type="molecule type" value="Genomic_DNA"/>
</dbReference>
<evidence type="ECO:0000256" key="1">
    <source>
        <dbReference type="ARBA" id="ARBA00008060"/>
    </source>
</evidence>
<comment type="similarity">
    <text evidence="1">Belongs to the SWI5/SAE3 family.</text>
</comment>
<sequence>MTTSSKVMNAQPTELKQIRQLFVSGPDGAAGYAGEPYTLADICETVAMQPSEVQSMLETLQHDGTIVKLMVHGTDEALAVYVASPLASAESKAGSSAKTAVGDVNAEQCGSMTISPSTCITSAQTANAAPTPALTSTRDVNAALRGIVAALERKRDALRVKVPMDRRWPADAQAAELDAFMAQLHDYNELKDMGQMLLGKLAELQGCTIKEMHDQFDLHDQDLA</sequence>
<dbReference type="GO" id="GO:0032798">
    <property type="term" value="C:Swi5-Sfr1 complex"/>
    <property type="evidence" value="ECO:0007669"/>
    <property type="project" value="TreeGrafter"/>
</dbReference>
<keyword evidence="3" id="KW-0234">DNA repair</keyword>
<evidence type="ECO:0000313" key="4">
    <source>
        <dbReference type="EMBL" id="RKP05496.1"/>
    </source>
</evidence>
<dbReference type="Pfam" id="PF07061">
    <property type="entry name" value="Swi5"/>
    <property type="match status" value="1"/>
</dbReference>
<evidence type="ECO:0000313" key="5">
    <source>
        <dbReference type="Proteomes" id="UP000271241"/>
    </source>
</evidence>
<dbReference type="GO" id="GO:0000724">
    <property type="term" value="P:double-strand break repair via homologous recombination"/>
    <property type="evidence" value="ECO:0007669"/>
    <property type="project" value="TreeGrafter"/>
</dbReference>
<dbReference type="InterPro" id="IPR010760">
    <property type="entry name" value="DNA-repair_Swi5"/>
</dbReference>
<evidence type="ECO:0000256" key="3">
    <source>
        <dbReference type="ARBA" id="ARBA00023204"/>
    </source>
</evidence>